<evidence type="ECO:0000313" key="2">
    <source>
        <dbReference type="EMBL" id="OBZ87483.1"/>
    </source>
</evidence>
<dbReference type="GO" id="GO:1904750">
    <property type="term" value="P:negative regulation of protein localization to nucleolus"/>
    <property type="evidence" value="ECO:0007669"/>
    <property type="project" value="EnsemblFungi"/>
</dbReference>
<dbReference type="GO" id="GO:0044732">
    <property type="term" value="C:mitotic spindle pole body"/>
    <property type="evidence" value="ECO:0007669"/>
    <property type="project" value="EnsemblFungi"/>
</dbReference>
<accession>A0A1C7NEF7</accession>
<keyword evidence="3" id="KW-1185">Reference proteome</keyword>
<dbReference type="GO" id="GO:0005525">
    <property type="term" value="F:GTP binding"/>
    <property type="evidence" value="ECO:0007669"/>
    <property type="project" value="EnsemblFungi"/>
</dbReference>
<dbReference type="Proteomes" id="UP000093000">
    <property type="component" value="Unassembled WGS sequence"/>
</dbReference>
<dbReference type="OrthoDB" id="6585768at2759"/>
<dbReference type="STRING" id="101091.A0A1C7NEF7"/>
<dbReference type="SMART" id="SM00174">
    <property type="entry name" value="RHO"/>
    <property type="match status" value="1"/>
</dbReference>
<dbReference type="GO" id="GO:0031028">
    <property type="term" value="P:septation initiation signaling"/>
    <property type="evidence" value="ECO:0007669"/>
    <property type="project" value="EnsemblFungi"/>
</dbReference>
<dbReference type="GO" id="GO:0035591">
    <property type="term" value="F:signaling adaptor activity"/>
    <property type="evidence" value="ECO:0007669"/>
    <property type="project" value="EnsemblFungi"/>
</dbReference>
<evidence type="ECO:0000256" key="1">
    <source>
        <dbReference type="ARBA" id="ARBA00022741"/>
    </source>
</evidence>
<keyword evidence="1" id="KW-0547">Nucleotide-binding</keyword>
<gene>
    <name evidence="2" type="primary">spg1</name>
    <name evidence="2" type="ORF">A0J61_04465</name>
</gene>
<dbReference type="AlphaFoldDB" id="A0A1C7NEF7"/>
<dbReference type="Pfam" id="PF00071">
    <property type="entry name" value="Ras"/>
    <property type="match status" value="1"/>
</dbReference>
<dbReference type="GO" id="GO:1902542">
    <property type="term" value="P:regulation of protein localization to mitotic spindle pole body"/>
    <property type="evidence" value="ECO:0007669"/>
    <property type="project" value="EnsemblFungi"/>
</dbReference>
<reference evidence="2 3" key="1">
    <citation type="submission" date="2016-03" db="EMBL/GenBank/DDBJ databases">
        <title>Choanephora cucurbitarum.</title>
        <authorList>
            <person name="Min B."/>
            <person name="Park H."/>
            <person name="Park J.-H."/>
            <person name="Shin H.-D."/>
            <person name="Choi I.-G."/>
        </authorList>
    </citation>
    <scope>NUCLEOTIDE SEQUENCE [LARGE SCALE GENOMIC DNA]</scope>
    <source>
        <strain evidence="2 3">KUS-F28377</strain>
    </source>
</reference>
<proteinExistence type="predicted"/>
<dbReference type="GO" id="GO:0031536">
    <property type="term" value="P:positive regulation of exit from mitosis"/>
    <property type="evidence" value="ECO:0007669"/>
    <property type="project" value="EnsemblFungi"/>
</dbReference>
<sequence>MEKTVVIRQTEITFSIWDLGGQKEFASMMPLVCGDAVAILFTFDLARKSTLNNLREWYRQARGLNKSAIPVLVGTKYDEFVDLAYEDQDEITRQARSNARKYSRAMKAPLVFCSTAESINVQKIYKIVLAKVFDLTCTLPEVSDIGGPIVEYKHC</sequence>
<dbReference type="GO" id="GO:0035974">
    <property type="term" value="C:meiotic spindle pole body"/>
    <property type="evidence" value="ECO:0007669"/>
    <property type="project" value="EnsemblFungi"/>
</dbReference>
<dbReference type="InterPro" id="IPR027417">
    <property type="entry name" value="P-loop_NTPase"/>
</dbReference>
<dbReference type="PROSITE" id="PS51419">
    <property type="entry name" value="RAB"/>
    <property type="match status" value="1"/>
</dbReference>
<evidence type="ECO:0000313" key="3">
    <source>
        <dbReference type="Proteomes" id="UP000093000"/>
    </source>
</evidence>
<protein>
    <submittedName>
        <fullName evidence="2">Septum-promoting GTP-binding protein 1</fullName>
    </submittedName>
</protein>
<comment type="caution">
    <text evidence="2">The sequence shown here is derived from an EMBL/GenBank/DDBJ whole genome shotgun (WGS) entry which is preliminary data.</text>
</comment>
<dbReference type="GO" id="GO:0140281">
    <property type="term" value="P:positive regulation of mitotic division septum assembly"/>
    <property type="evidence" value="ECO:0007669"/>
    <property type="project" value="EnsemblFungi"/>
</dbReference>
<dbReference type="PANTHER" id="PTHR47978">
    <property type="match status" value="1"/>
</dbReference>
<dbReference type="InParanoid" id="A0A1C7NEF7"/>
<dbReference type="GO" id="GO:0040001">
    <property type="term" value="P:establishment of mitotic spindle localization"/>
    <property type="evidence" value="ECO:0007669"/>
    <property type="project" value="EnsemblFungi"/>
</dbReference>
<dbReference type="SMART" id="SM00175">
    <property type="entry name" value="RAB"/>
    <property type="match status" value="1"/>
</dbReference>
<dbReference type="SUPFAM" id="SSF52540">
    <property type="entry name" value="P-loop containing nucleoside triphosphate hydrolases"/>
    <property type="match status" value="1"/>
</dbReference>
<dbReference type="GO" id="GO:0023056">
    <property type="term" value="P:positive regulation of signaling"/>
    <property type="evidence" value="ECO:0007669"/>
    <property type="project" value="EnsemblFungi"/>
</dbReference>
<dbReference type="EMBL" id="LUGH01000219">
    <property type="protein sequence ID" value="OBZ87483.1"/>
    <property type="molecule type" value="Genomic_DNA"/>
</dbReference>
<dbReference type="PRINTS" id="PR00449">
    <property type="entry name" value="RASTRNSFRMNG"/>
</dbReference>
<dbReference type="FunCoup" id="A0A1C7NEF7">
    <property type="interactions" value="382"/>
</dbReference>
<dbReference type="GO" id="GO:0003924">
    <property type="term" value="F:GTPase activity"/>
    <property type="evidence" value="ECO:0007669"/>
    <property type="project" value="EnsemblFungi"/>
</dbReference>
<dbReference type="InterPro" id="IPR001806">
    <property type="entry name" value="Small_GTPase"/>
</dbReference>
<dbReference type="Gene3D" id="3.40.50.300">
    <property type="entry name" value="P-loop containing nucleotide triphosphate hydrolases"/>
    <property type="match status" value="1"/>
</dbReference>
<name>A0A1C7NEF7_9FUNG</name>
<organism evidence="2 3">
    <name type="scientific">Choanephora cucurbitarum</name>
    <dbReference type="NCBI Taxonomy" id="101091"/>
    <lineage>
        <taxon>Eukaryota</taxon>
        <taxon>Fungi</taxon>
        <taxon>Fungi incertae sedis</taxon>
        <taxon>Mucoromycota</taxon>
        <taxon>Mucoromycotina</taxon>
        <taxon>Mucoromycetes</taxon>
        <taxon>Mucorales</taxon>
        <taxon>Mucorineae</taxon>
        <taxon>Choanephoraceae</taxon>
        <taxon>Choanephoroideae</taxon>
        <taxon>Choanephora</taxon>
    </lineage>
</organism>